<sequence>MSEKEKEYTYFAFALAMFVSFMDGFDMQILGTCMRPFEINLGLPPSKLSVITSAQFMSLLVVTPLWGRLVDKFECGYIQCVAVLLCGLACVLHGLTSSYPMIVILTIINSAGLACTAPVDQKIITAMWSEKNGVYFGISWSCYCVGRLISSSIGASLVMKNIAGQYGWRVYCFIAGYIWILSSVLIHLFMKKKTSTDNTPEKKKLPSLYKVATFWLLIPVKYSSNAPIVILSYMVMYFQNSGLSDNMAGFAVGIVQVGSGVGGTGGGWVADKIHELETGYARIGLAIAALVVRVLCIMLLLWSPIEGGSLRRYHYAQLLIIGLSLFTIQGVDKAMLGKVVSKDDQATAISLVYLMAGIPSSTTLPTFVGYMAERRFGYVVSTDKGVYVDPVAMLKNATALRKCMIYCMLIASTVNIVFYGGLMITYKSDAEKAKCPEGSNNSVKDTSTQNGVSSGTGEAASACSATNPAAQKAEADLQTGISGGNDNNSSNSELSNEASSQGSKDSPKESRTSNGNGDYISAETTTASAGTSEHCTDTASEAIQASSTRCYSNGKVGKAQDSNAPTADNLTPRDSGSGHSVPNRETSRSLPPSNSNTNDSEKDEHQEVADARHVSVERPTGKSHIDTPPNSVEPSVGSREGHESSNISKGNAFVSFEGFSASSKSGGSEGVAAYMSCIGATLSTSTRGSENVTKYIECVGLTGSSKTVSSGFSRVGANTNNTYVGCVGASKHAKSGDSESGFTSIDCIEETEYNQPHTRITAISPVGTNDSGDAVTPALPSTSSVTSESAPKNNNGETEHATPVNTDAGTGGYSQSGEQAGAKATPEKENGESQSQPSVTESKK</sequence>
<evidence type="ECO:0000256" key="6">
    <source>
        <dbReference type="ARBA" id="ARBA00024338"/>
    </source>
</evidence>
<evidence type="ECO:0000256" key="3">
    <source>
        <dbReference type="ARBA" id="ARBA00022692"/>
    </source>
</evidence>
<feature type="compositionally biased region" description="Polar residues" evidence="7">
    <location>
        <begin position="832"/>
        <end position="844"/>
    </location>
</feature>
<dbReference type="Proteomes" id="UP001230268">
    <property type="component" value="Unassembled WGS sequence"/>
</dbReference>
<feature type="transmembrane region" description="Helical" evidence="8">
    <location>
        <begin position="211"/>
        <end position="238"/>
    </location>
</feature>
<evidence type="ECO:0000256" key="5">
    <source>
        <dbReference type="ARBA" id="ARBA00023136"/>
    </source>
</evidence>
<dbReference type="InterPro" id="IPR020846">
    <property type="entry name" value="MFS_dom"/>
</dbReference>
<keyword evidence="5 8" id="KW-0472">Membrane</keyword>
<accession>A0AAD8US63</accession>
<feature type="transmembrane region" description="Helical" evidence="8">
    <location>
        <begin position="313"/>
        <end position="331"/>
    </location>
</feature>
<feature type="transmembrane region" description="Helical" evidence="8">
    <location>
        <begin position="351"/>
        <end position="372"/>
    </location>
</feature>
<dbReference type="PANTHER" id="PTHR23505">
    <property type="entry name" value="SPINSTER"/>
    <property type="match status" value="1"/>
</dbReference>
<evidence type="ECO:0000256" key="7">
    <source>
        <dbReference type="SAM" id="MobiDB-lite"/>
    </source>
</evidence>
<dbReference type="EMBL" id="JAVEPI010000001">
    <property type="protein sequence ID" value="KAK1444775.1"/>
    <property type="molecule type" value="Genomic_DNA"/>
</dbReference>
<reference evidence="10" key="1">
    <citation type="submission" date="2023-08" db="EMBL/GenBank/DDBJ databases">
        <title>Draft sequence of the Babesia gibsoni genome.</title>
        <authorList>
            <person name="Yamagishi J.Y."/>
            <person name="Xuan X.X."/>
        </authorList>
    </citation>
    <scope>NUCLEOTIDE SEQUENCE</scope>
    <source>
        <strain evidence="10">Azabu</strain>
    </source>
</reference>
<feature type="transmembrane region" description="Helical" evidence="8">
    <location>
        <begin position="168"/>
        <end position="190"/>
    </location>
</feature>
<evidence type="ECO:0000256" key="4">
    <source>
        <dbReference type="ARBA" id="ARBA00022989"/>
    </source>
</evidence>
<dbReference type="Gene3D" id="1.20.1250.20">
    <property type="entry name" value="MFS general substrate transporter like domains"/>
    <property type="match status" value="2"/>
</dbReference>
<feature type="transmembrane region" description="Helical" evidence="8">
    <location>
        <begin position="50"/>
        <end position="69"/>
    </location>
</feature>
<comment type="subcellular location">
    <subcellularLocation>
        <location evidence="1">Membrane</location>
        <topology evidence="1">Multi-pass membrane protein</topology>
    </subcellularLocation>
</comment>
<dbReference type="InterPro" id="IPR044770">
    <property type="entry name" value="MFS_spinster-like"/>
</dbReference>
<evidence type="ECO:0000256" key="8">
    <source>
        <dbReference type="SAM" id="Phobius"/>
    </source>
</evidence>
<dbReference type="InterPro" id="IPR036259">
    <property type="entry name" value="MFS_trans_sf"/>
</dbReference>
<dbReference type="SUPFAM" id="SSF103473">
    <property type="entry name" value="MFS general substrate transporter"/>
    <property type="match status" value="1"/>
</dbReference>
<feature type="transmembrane region" description="Helical" evidence="8">
    <location>
        <begin position="280"/>
        <end position="301"/>
    </location>
</feature>
<name>A0AAD8US63_BABGI</name>
<dbReference type="PROSITE" id="PS50850">
    <property type="entry name" value="MFS"/>
    <property type="match status" value="1"/>
</dbReference>
<evidence type="ECO:0000259" key="9">
    <source>
        <dbReference type="PROSITE" id="PS50850"/>
    </source>
</evidence>
<dbReference type="Pfam" id="PF07690">
    <property type="entry name" value="MFS_1"/>
    <property type="match status" value="1"/>
</dbReference>
<dbReference type="PANTHER" id="PTHR23505:SF52">
    <property type="entry name" value="MAJOR FACILITATOR SUPERFAMILY PROTEIN"/>
    <property type="match status" value="1"/>
</dbReference>
<dbReference type="InterPro" id="IPR011701">
    <property type="entry name" value="MFS"/>
</dbReference>
<feature type="compositionally biased region" description="Polar residues" evidence="7">
    <location>
        <begin position="438"/>
        <end position="456"/>
    </location>
</feature>
<feature type="compositionally biased region" description="Low complexity" evidence="7">
    <location>
        <begin position="459"/>
        <end position="470"/>
    </location>
</feature>
<organism evidence="10 11">
    <name type="scientific">Babesia gibsoni</name>
    <dbReference type="NCBI Taxonomy" id="33632"/>
    <lineage>
        <taxon>Eukaryota</taxon>
        <taxon>Sar</taxon>
        <taxon>Alveolata</taxon>
        <taxon>Apicomplexa</taxon>
        <taxon>Aconoidasida</taxon>
        <taxon>Piroplasmida</taxon>
        <taxon>Babesiidae</taxon>
        <taxon>Babesia</taxon>
    </lineage>
</organism>
<evidence type="ECO:0000256" key="2">
    <source>
        <dbReference type="ARBA" id="ARBA00022448"/>
    </source>
</evidence>
<dbReference type="GO" id="GO:0016020">
    <property type="term" value="C:membrane"/>
    <property type="evidence" value="ECO:0007669"/>
    <property type="project" value="UniProtKB-SubCell"/>
</dbReference>
<keyword evidence="3 8" id="KW-0812">Transmembrane</keyword>
<feature type="compositionally biased region" description="Polar residues" evidence="7">
    <location>
        <begin position="560"/>
        <end position="598"/>
    </location>
</feature>
<proteinExistence type="inferred from homology"/>
<feature type="transmembrane region" description="Helical" evidence="8">
    <location>
        <begin position="76"/>
        <end position="95"/>
    </location>
</feature>
<evidence type="ECO:0000313" key="11">
    <source>
        <dbReference type="Proteomes" id="UP001230268"/>
    </source>
</evidence>
<dbReference type="CDD" id="cd06174">
    <property type="entry name" value="MFS"/>
    <property type="match status" value="1"/>
</dbReference>
<feature type="compositionally biased region" description="Low complexity" evidence="7">
    <location>
        <begin position="521"/>
        <end position="533"/>
    </location>
</feature>
<keyword evidence="11" id="KW-1185">Reference proteome</keyword>
<feature type="compositionally biased region" description="Low complexity" evidence="7">
    <location>
        <begin position="484"/>
        <end position="500"/>
    </location>
</feature>
<feature type="transmembrane region" description="Helical" evidence="8">
    <location>
        <begin position="12"/>
        <end position="30"/>
    </location>
</feature>
<dbReference type="AlphaFoldDB" id="A0AAD8US63"/>
<keyword evidence="2" id="KW-0813">Transport</keyword>
<keyword evidence="4 8" id="KW-1133">Transmembrane helix</keyword>
<feature type="region of interest" description="Disordered" evidence="7">
    <location>
        <begin position="434"/>
        <end position="535"/>
    </location>
</feature>
<feature type="transmembrane region" description="Helical" evidence="8">
    <location>
        <begin position="140"/>
        <end position="162"/>
    </location>
</feature>
<evidence type="ECO:0000256" key="1">
    <source>
        <dbReference type="ARBA" id="ARBA00004141"/>
    </source>
</evidence>
<comment type="caution">
    <text evidence="10">The sequence shown here is derived from an EMBL/GenBank/DDBJ whole genome shotgun (WGS) entry which is preliminary data.</text>
</comment>
<comment type="similarity">
    <text evidence="6">Belongs to the major facilitator superfamily. Spinster (TC 2.A.1.49) family.</text>
</comment>
<evidence type="ECO:0000313" key="10">
    <source>
        <dbReference type="EMBL" id="KAK1444775.1"/>
    </source>
</evidence>
<feature type="domain" description="Major facilitator superfamily (MFS) profile" evidence="9">
    <location>
        <begin position="12"/>
        <end position="414"/>
    </location>
</feature>
<dbReference type="GO" id="GO:0022857">
    <property type="term" value="F:transmembrane transporter activity"/>
    <property type="evidence" value="ECO:0007669"/>
    <property type="project" value="InterPro"/>
</dbReference>
<feature type="compositionally biased region" description="Polar residues" evidence="7">
    <location>
        <begin position="779"/>
        <end position="796"/>
    </location>
</feature>
<feature type="region of interest" description="Disordered" evidence="7">
    <location>
        <begin position="552"/>
        <end position="647"/>
    </location>
</feature>
<feature type="region of interest" description="Disordered" evidence="7">
    <location>
        <begin position="756"/>
        <end position="844"/>
    </location>
</feature>
<feature type="transmembrane region" description="Helical" evidence="8">
    <location>
        <begin position="403"/>
        <end position="426"/>
    </location>
</feature>
<gene>
    <name evidence="10" type="ORF">BgAZ_106810</name>
</gene>
<feature type="compositionally biased region" description="Basic and acidic residues" evidence="7">
    <location>
        <begin position="599"/>
        <end position="625"/>
    </location>
</feature>
<protein>
    <submittedName>
        <fullName evidence="10">Multiplied multi-transmembrane transporter-like protein</fullName>
    </submittedName>
</protein>